<protein>
    <submittedName>
        <fullName evidence="2 4">Uncharacterized protein</fullName>
    </submittedName>
</protein>
<evidence type="ECO:0000256" key="1">
    <source>
        <dbReference type="SAM" id="MobiDB-lite"/>
    </source>
</evidence>
<sequence>MEDLVGLGGTRTKILDTWCAPQPSSSPNALQPTCQNPASQKTIEGPTTPGLNGPIEVYVPEESLISRGKEPASALRGASSLNEPPPHYDE</sequence>
<accession>A0A183GAI3</accession>
<dbReference type="EMBL" id="UZAH01031084">
    <property type="protein sequence ID" value="VDP13786.1"/>
    <property type="molecule type" value="Genomic_DNA"/>
</dbReference>
<feature type="region of interest" description="Disordered" evidence="1">
    <location>
        <begin position="67"/>
        <end position="90"/>
    </location>
</feature>
<feature type="region of interest" description="Disordered" evidence="1">
    <location>
        <begin position="21"/>
        <end position="54"/>
    </location>
</feature>
<evidence type="ECO:0000313" key="3">
    <source>
        <dbReference type="Proteomes" id="UP000050761"/>
    </source>
</evidence>
<evidence type="ECO:0000313" key="2">
    <source>
        <dbReference type="EMBL" id="VDP13786.1"/>
    </source>
</evidence>
<gene>
    <name evidence="2" type="ORF">HPBE_LOCUS19031</name>
</gene>
<evidence type="ECO:0000313" key="4">
    <source>
        <dbReference type="WBParaSite" id="HPBE_0001903201-mRNA-1"/>
    </source>
</evidence>
<organism evidence="3 4">
    <name type="scientific">Heligmosomoides polygyrus</name>
    <name type="common">Parasitic roundworm</name>
    <dbReference type="NCBI Taxonomy" id="6339"/>
    <lineage>
        <taxon>Eukaryota</taxon>
        <taxon>Metazoa</taxon>
        <taxon>Ecdysozoa</taxon>
        <taxon>Nematoda</taxon>
        <taxon>Chromadorea</taxon>
        <taxon>Rhabditida</taxon>
        <taxon>Rhabditina</taxon>
        <taxon>Rhabditomorpha</taxon>
        <taxon>Strongyloidea</taxon>
        <taxon>Heligmosomidae</taxon>
        <taxon>Heligmosomoides</taxon>
    </lineage>
</organism>
<name>A0A183GAI3_HELPZ</name>
<accession>A0A3P8F296</accession>
<reference evidence="4" key="2">
    <citation type="submission" date="2019-09" db="UniProtKB">
        <authorList>
            <consortium name="WormBaseParasite"/>
        </authorList>
    </citation>
    <scope>IDENTIFICATION</scope>
</reference>
<dbReference type="AlphaFoldDB" id="A0A183GAI3"/>
<dbReference type="Proteomes" id="UP000050761">
    <property type="component" value="Unassembled WGS sequence"/>
</dbReference>
<keyword evidence="3" id="KW-1185">Reference proteome</keyword>
<reference evidence="2 3" key="1">
    <citation type="submission" date="2018-11" db="EMBL/GenBank/DDBJ databases">
        <authorList>
            <consortium name="Pathogen Informatics"/>
        </authorList>
    </citation>
    <scope>NUCLEOTIDE SEQUENCE [LARGE SCALE GENOMIC DNA]</scope>
</reference>
<dbReference type="WBParaSite" id="HPBE_0001903201-mRNA-1">
    <property type="protein sequence ID" value="HPBE_0001903201-mRNA-1"/>
    <property type="gene ID" value="HPBE_0001903201"/>
</dbReference>
<proteinExistence type="predicted"/>
<feature type="compositionally biased region" description="Polar residues" evidence="1">
    <location>
        <begin position="22"/>
        <end position="42"/>
    </location>
</feature>